<feature type="modified residue" description="N6-(pyridoxal phosphate)lysine" evidence="5">
    <location>
        <position position="61"/>
    </location>
</feature>
<dbReference type="SUPFAM" id="SSF50621">
    <property type="entry name" value="Alanine racemase C-terminal domain-like"/>
    <property type="match status" value="1"/>
</dbReference>
<dbReference type="Proteomes" id="UP001224674">
    <property type="component" value="Chromosome"/>
</dbReference>
<dbReference type="PROSITE" id="PS00878">
    <property type="entry name" value="ODR_DC_2_1"/>
    <property type="match status" value="1"/>
</dbReference>
<dbReference type="GO" id="GO:0008836">
    <property type="term" value="F:diaminopimelate decarboxylase activity"/>
    <property type="evidence" value="ECO:0007669"/>
    <property type="project" value="TreeGrafter"/>
</dbReference>
<comment type="cofactor">
    <cofactor evidence="1 5">
        <name>pyridoxal 5'-phosphate</name>
        <dbReference type="ChEBI" id="CHEBI:597326"/>
    </cofactor>
</comment>
<keyword evidence="4" id="KW-0456">Lyase</keyword>
<dbReference type="InterPro" id="IPR022644">
    <property type="entry name" value="De-COase2_N"/>
</dbReference>
<keyword evidence="3 5" id="KW-0663">Pyridoxal phosphate</keyword>
<dbReference type="InterPro" id="IPR009006">
    <property type="entry name" value="Ala_racemase/Decarboxylase_C"/>
</dbReference>
<dbReference type="PRINTS" id="PR01182">
    <property type="entry name" value="ORNDCRBXLASE"/>
</dbReference>
<dbReference type="InterPro" id="IPR000183">
    <property type="entry name" value="Orn/DAP/Arg_de-COase"/>
</dbReference>
<evidence type="ECO:0000259" key="8">
    <source>
        <dbReference type="Pfam" id="PF02784"/>
    </source>
</evidence>
<dbReference type="PANTHER" id="PTHR43727">
    <property type="entry name" value="DIAMINOPIMELATE DECARBOXYLASE"/>
    <property type="match status" value="1"/>
</dbReference>
<evidence type="ECO:0000313" key="9">
    <source>
        <dbReference type="EMBL" id="WGH92622.1"/>
    </source>
</evidence>
<dbReference type="PANTHER" id="PTHR43727:SF3">
    <property type="entry name" value="GROUP IV DECARBOXYLASE"/>
    <property type="match status" value="1"/>
</dbReference>
<dbReference type="EMBL" id="CP122566">
    <property type="protein sequence ID" value="WGH92622.1"/>
    <property type="molecule type" value="Genomic_DNA"/>
</dbReference>
<evidence type="ECO:0000313" key="10">
    <source>
        <dbReference type="Proteomes" id="UP001224674"/>
    </source>
</evidence>
<keyword evidence="2" id="KW-0210">Decarboxylase</keyword>
<dbReference type="GO" id="GO:0006596">
    <property type="term" value="P:polyamine biosynthetic process"/>
    <property type="evidence" value="ECO:0007669"/>
    <property type="project" value="InterPro"/>
</dbReference>
<dbReference type="AlphaFoldDB" id="A0AAJ6DCA8"/>
<dbReference type="PRINTS" id="PR01179">
    <property type="entry name" value="ODADCRBXLASE"/>
</dbReference>
<sequence length="449" mass="48926">MSLLARDRHRIISEARDQGLLDPDTAPIAAFIDWDSVRTGVDELLHAFPTHVPVSHCFAVKANSIPTVVSALVQMGLATEVASDGELAVALSTGIDPGRIVFDSPAKTRRELASALQLGVSINIDNFQEFDRIRELKDQIESTSQLGFRVNPQIGAGSIKEMSTASDYSKFGVALKTGTNRQELIQAYLDHPWLNQLHCHVGSQGMSLDSMVTGAKLLSELATEINERVGRTQVHTLDIGGGLPVNFGSDERTPTFTDYAHLLAEHAPLLFSGEFTVKTEFGRSILAKHGFIASFVEYTKNAGDRRIAISHAGAQVATRTIFMPAAWPLRVEVLDPTAAPRDPERTQQHDVAGPCCFSGDVVAHRIQLPRVEQGDILVFPDTGAYYPSNPFSYNSLAQPGVYGVTGHETFTVLRAPREDPSLFSPDWPLRLDQGGTNQPMAHSWPAALL</sequence>
<dbReference type="InterPro" id="IPR029066">
    <property type="entry name" value="PLP-binding_barrel"/>
</dbReference>
<feature type="domain" description="Orn/DAP/Arg decarboxylase 2 N-terminal" evidence="8">
    <location>
        <begin position="41"/>
        <end position="286"/>
    </location>
</feature>
<evidence type="ECO:0000256" key="6">
    <source>
        <dbReference type="RuleBase" id="RU003737"/>
    </source>
</evidence>
<dbReference type="InterPro" id="IPR022653">
    <property type="entry name" value="De-COase2_pyr-phos_BS"/>
</dbReference>
<evidence type="ECO:0000256" key="1">
    <source>
        <dbReference type="ARBA" id="ARBA00001933"/>
    </source>
</evidence>
<feature type="domain" description="Orn/DAP/Arg decarboxylase 2 C-terminal" evidence="7">
    <location>
        <begin position="288"/>
        <end position="383"/>
    </location>
</feature>
<keyword evidence="10" id="KW-1185">Reference proteome</keyword>
<dbReference type="PROSITE" id="PS00879">
    <property type="entry name" value="ODR_DC_2_2"/>
    <property type="match status" value="1"/>
</dbReference>
<evidence type="ECO:0000256" key="4">
    <source>
        <dbReference type="ARBA" id="ARBA00023239"/>
    </source>
</evidence>
<accession>A0AAJ6DCA8</accession>
<dbReference type="Gene3D" id="2.40.37.10">
    <property type="entry name" value="Lyase, Ornithine Decarboxylase, Chain A, domain 1"/>
    <property type="match status" value="1"/>
</dbReference>
<evidence type="ECO:0000256" key="5">
    <source>
        <dbReference type="PIRSR" id="PIRSR600183-50"/>
    </source>
</evidence>
<proteinExistence type="inferred from homology"/>
<dbReference type="Pfam" id="PF00278">
    <property type="entry name" value="Orn_DAP_Arg_deC"/>
    <property type="match status" value="1"/>
</dbReference>
<protein>
    <submittedName>
        <fullName evidence="9">Diaminopimelate decarboxylase</fullName>
    </submittedName>
</protein>
<evidence type="ECO:0000259" key="7">
    <source>
        <dbReference type="Pfam" id="PF00278"/>
    </source>
</evidence>
<dbReference type="InterPro" id="IPR002433">
    <property type="entry name" value="Orn_de-COase"/>
</dbReference>
<dbReference type="Pfam" id="PF02784">
    <property type="entry name" value="Orn_Arg_deC_N"/>
    <property type="match status" value="1"/>
</dbReference>
<evidence type="ECO:0000256" key="2">
    <source>
        <dbReference type="ARBA" id="ARBA00022793"/>
    </source>
</evidence>
<reference evidence="9 10" key="1">
    <citation type="submission" date="2023-03" db="EMBL/GenBank/DDBJ databases">
        <title>Complete genome sequences of several Auritidibacter ignavus strains isolated from ear infections.</title>
        <authorList>
            <person name="Baehr T."/>
            <person name="Baumhoegger A.M."/>
        </authorList>
    </citation>
    <scope>NUCLEOTIDE SEQUENCE [LARGE SCALE GENOMIC DNA]</scope>
    <source>
        <strain evidence="9 10">BABAE-6</strain>
    </source>
</reference>
<evidence type="ECO:0000256" key="3">
    <source>
        <dbReference type="ARBA" id="ARBA00022898"/>
    </source>
</evidence>
<dbReference type="InterPro" id="IPR022657">
    <property type="entry name" value="De-COase2_CS"/>
</dbReference>
<dbReference type="SUPFAM" id="SSF51419">
    <property type="entry name" value="PLP-binding barrel"/>
    <property type="match status" value="1"/>
</dbReference>
<dbReference type="Gene3D" id="3.20.20.10">
    <property type="entry name" value="Alanine racemase"/>
    <property type="match status" value="1"/>
</dbReference>
<name>A0AAJ6DCA8_9MICC</name>
<organism evidence="9 10">
    <name type="scientific">Auritidibacter ignavus</name>
    <dbReference type="NCBI Taxonomy" id="678932"/>
    <lineage>
        <taxon>Bacteria</taxon>
        <taxon>Bacillati</taxon>
        <taxon>Actinomycetota</taxon>
        <taxon>Actinomycetes</taxon>
        <taxon>Micrococcales</taxon>
        <taxon>Micrococcaceae</taxon>
        <taxon>Auritidibacter</taxon>
    </lineage>
</organism>
<dbReference type="GO" id="GO:0009089">
    <property type="term" value="P:lysine biosynthetic process via diaminopimelate"/>
    <property type="evidence" value="ECO:0007669"/>
    <property type="project" value="TreeGrafter"/>
</dbReference>
<feature type="active site" description="Proton donor" evidence="5">
    <location>
        <position position="356"/>
    </location>
</feature>
<gene>
    <name evidence="9" type="ORF">QDX21_09990</name>
</gene>
<comment type="similarity">
    <text evidence="6">Belongs to the Orn/Lys/Arg decarboxylase class-II family.</text>
</comment>
<dbReference type="InterPro" id="IPR022643">
    <property type="entry name" value="De-COase2_C"/>
</dbReference>
<dbReference type="RefSeq" id="WP_110122864.1">
    <property type="nucleotide sequence ID" value="NZ_CP122566.1"/>
</dbReference>